<feature type="region of interest" description="Disordered" evidence="7">
    <location>
        <begin position="1"/>
        <end position="27"/>
    </location>
</feature>
<evidence type="ECO:0000256" key="3">
    <source>
        <dbReference type="ARBA" id="ARBA00009370"/>
    </source>
</evidence>
<feature type="compositionally biased region" description="Acidic residues" evidence="7">
    <location>
        <begin position="1"/>
        <end position="19"/>
    </location>
</feature>
<dbReference type="SUPFAM" id="SSF51306">
    <property type="entry name" value="LexA/Signal peptidase"/>
    <property type="match status" value="1"/>
</dbReference>
<evidence type="ECO:0000256" key="7">
    <source>
        <dbReference type="SAM" id="MobiDB-lite"/>
    </source>
</evidence>
<keyword evidence="6" id="KW-0472">Membrane</keyword>
<comment type="similarity">
    <text evidence="3 6">Belongs to the peptidase S26 family.</text>
</comment>
<dbReference type="PANTHER" id="PTHR43390:SF1">
    <property type="entry name" value="CHLOROPLAST PROCESSING PEPTIDASE"/>
    <property type="match status" value="1"/>
</dbReference>
<evidence type="ECO:0000256" key="1">
    <source>
        <dbReference type="ARBA" id="ARBA00000677"/>
    </source>
</evidence>
<keyword evidence="6" id="KW-0812">Transmembrane</keyword>
<gene>
    <name evidence="9" type="primary">lepB_1</name>
    <name evidence="9" type="ORF">GCM10023191_013710</name>
</gene>
<feature type="domain" description="Peptidase S26" evidence="8">
    <location>
        <begin position="36"/>
        <end position="230"/>
    </location>
</feature>
<keyword evidence="6" id="KW-0645">Protease</keyword>
<keyword evidence="10" id="KW-1185">Reference proteome</keyword>
<sequence>MPDEPTPEAESSAENDAESSAEKEPRKRNRSFLRELPILIGVALVLALLIKTFLVQAFFIPSESMERTLHGCPGCTGDRILVEKISYRVGDPQPGDIVVFRAPPAWEPETRVAKPTNPVRRAINWVGAAFGVPQPNEKDLVKRVIAVGGQTVQCCDAQGRVIVDGKPLDEPYVYQDDHRRFGPIKVPPGRLWVMGDHRSDSADSRFHLDDGHSGTVPVGNVIGRAFVIIWPPSRWNSLLSTRT</sequence>
<organism evidence="9 10">
    <name type="scientific">Actinoallomurus oryzae</name>
    <dbReference type="NCBI Taxonomy" id="502180"/>
    <lineage>
        <taxon>Bacteria</taxon>
        <taxon>Bacillati</taxon>
        <taxon>Actinomycetota</taxon>
        <taxon>Actinomycetes</taxon>
        <taxon>Streptosporangiales</taxon>
        <taxon>Thermomonosporaceae</taxon>
        <taxon>Actinoallomurus</taxon>
    </lineage>
</organism>
<dbReference type="InterPro" id="IPR019533">
    <property type="entry name" value="Peptidase_S26"/>
</dbReference>
<comment type="caution">
    <text evidence="9">The sequence shown here is derived from an EMBL/GenBank/DDBJ whole genome shotgun (WGS) entry which is preliminary data.</text>
</comment>
<comment type="subcellular location">
    <subcellularLocation>
        <location evidence="2">Cell membrane</location>
        <topology evidence="2">Single-pass type II membrane protein</topology>
    </subcellularLocation>
    <subcellularLocation>
        <location evidence="6">Membrane</location>
        <topology evidence="6">Single-pass type II membrane protein</topology>
    </subcellularLocation>
</comment>
<evidence type="ECO:0000259" key="8">
    <source>
        <dbReference type="Pfam" id="PF10502"/>
    </source>
</evidence>
<dbReference type="InterPro" id="IPR036286">
    <property type="entry name" value="LexA/Signal_pep-like_sf"/>
</dbReference>
<evidence type="ECO:0000256" key="5">
    <source>
        <dbReference type="ARBA" id="ARBA00022801"/>
    </source>
</evidence>
<proteinExistence type="inferred from homology"/>
<dbReference type="Proteomes" id="UP001500503">
    <property type="component" value="Unassembled WGS sequence"/>
</dbReference>
<dbReference type="InterPro" id="IPR000223">
    <property type="entry name" value="Pept_S26A_signal_pept_1"/>
</dbReference>
<dbReference type="PROSITE" id="PS00761">
    <property type="entry name" value="SPASE_I_3"/>
    <property type="match status" value="1"/>
</dbReference>
<dbReference type="Pfam" id="PF10502">
    <property type="entry name" value="Peptidase_S26"/>
    <property type="match status" value="1"/>
</dbReference>
<evidence type="ECO:0000256" key="6">
    <source>
        <dbReference type="RuleBase" id="RU362042"/>
    </source>
</evidence>
<name>A0ABP8PIU3_9ACTN</name>
<feature type="transmembrane region" description="Helical" evidence="6">
    <location>
        <begin position="36"/>
        <end position="59"/>
    </location>
</feature>
<protein>
    <recommendedName>
        <fullName evidence="4 6">Signal peptidase I</fullName>
        <ecNumber evidence="4 6">3.4.21.89</ecNumber>
    </recommendedName>
</protein>
<dbReference type="NCBIfam" id="TIGR02227">
    <property type="entry name" value="sigpep_I_bact"/>
    <property type="match status" value="1"/>
</dbReference>
<dbReference type="EC" id="3.4.21.89" evidence="4 6"/>
<comment type="catalytic activity">
    <reaction evidence="1 6">
        <text>Cleavage of hydrophobic, N-terminal signal or leader sequences from secreted and periplasmic proteins.</text>
        <dbReference type="EC" id="3.4.21.89"/>
    </reaction>
</comment>
<dbReference type="CDD" id="cd06530">
    <property type="entry name" value="S26_SPase_I"/>
    <property type="match status" value="1"/>
</dbReference>
<dbReference type="Gene3D" id="2.10.109.10">
    <property type="entry name" value="Umud Fragment, subunit A"/>
    <property type="match status" value="1"/>
</dbReference>
<evidence type="ECO:0000313" key="9">
    <source>
        <dbReference type="EMBL" id="GAA4486794.1"/>
    </source>
</evidence>
<dbReference type="PRINTS" id="PR00727">
    <property type="entry name" value="LEADERPTASE"/>
</dbReference>
<keyword evidence="5 6" id="KW-0378">Hydrolase</keyword>
<reference evidence="10" key="1">
    <citation type="journal article" date="2019" name="Int. J. Syst. Evol. Microbiol.">
        <title>The Global Catalogue of Microorganisms (GCM) 10K type strain sequencing project: providing services to taxonomists for standard genome sequencing and annotation.</title>
        <authorList>
            <consortium name="The Broad Institute Genomics Platform"/>
            <consortium name="The Broad Institute Genome Sequencing Center for Infectious Disease"/>
            <person name="Wu L."/>
            <person name="Ma J."/>
        </authorList>
    </citation>
    <scope>NUCLEOTIDE SEQUENCE [LARGE SCALE GENOMIC DNA]</scope>
    <source>
        <strain evidence="10">JCM 17933</strain>
    </source>
</reference>
<keyword evidence="6" id="KW-1133">Transmembrane helix</keyword>
<evidence type="ECO:0000256" key="4">
    <source>
        <dbReference type="ARBA" id="ARBA00013208"/>
    </source>
</evidence>
<accession>A0ABP8PIU3</accession>
<evidence type="ECO:0000313" key="10">
    <source>
        <dbReference type="Proteomes" id="UP001500503"/>
    </source>
</evidence>
<dbReference type="PANTHER" id="PTHR43390">
    <property type="entry name" value="SIGNAL PEPTIDASE I"/>
    <property type="match status" value="1"/>
</dbReference>
<dbReference type="EMBL" id="BAABHF010000010">
    <property type="protein sequence ID" value="GAA4486794.1"/>
    <property type="molecule type" value="Genomic_DNA"/>
</dbReference>
<dbReference type="RefSeq" id="WP_345458750.1">
    <property type="nucleotide sequence ID" value="NZ_BAABHF010000010.1"/>
</dbReference>
<dbReference type="InterPro" id="IPR019758">
    <property type="entry name" value="Pept_S26A_signal_pept_1_CS"/>
</dbReference>
<evidence type="ECO:0000256" key="2">
    <source>
        <dbReference type="ARBA" id="ARBA00004401"/>
    </source>
</evidence>